<feature type="region of interest" description="Disordered" evidence="12">
    <location>
        <begin position="248"/>
        <end position="291"/>
    </location>
</feature>
<dbReference type="OrthoDB" id="270392at2759"/>
<keyword evidence="6" id="KW-0479">Metal-binding</keyword>
<keyword evidence="10" id="KW-0539">Nucleus</keyword>
<keyword evidence="5 11" id="KW-0548">Nucleotidyltransferase</keyword>
<keyword evidence="4 11" id="KW-0808">Transferase</keyword>
<dbReference type="FunFam" id="3.30.70.2850:FF:000010">
    <property type="entry name" value="DNA-directed RNA polymerase subunit"/>
    <property type="match status" value="1"/>
</dbReference>
<dbReference type="SMART" id="SM00663">
    <property type="entry name" value="RPOLA_N"/>
    <property type="match status" value="1"/>
</dbReference>
<evidence type="ECO:0000256" key="5">
    <source>
        <dbReference type="ARBA" id="ARBA00022695"/>
    </source>
</evidence>
<dbReference type="Gene3D" id="3.30.1490.180">
    <property type="entry name" value="RNA polymerase ii"/>
    <property type="match status" value="1"/>
</dbReference>
<evidence type="ECO:0000256" key="12">
    <source>
        <dbReference type="SAM" id="MobiDB-lite"/>
    </source>
</evidence>
<comment type="similarity">
    <text evidence="2 11">Belongs to the RNA polymerase beta' chain family.</text>
</comment>
<evidence type="ECO:0000256" key="7">
    <source>
        <dbReference type="ARBA" id="ARBA00022833"/>
    </source>
</evidence>
<dbReference type="Gene3D" id="2.40.40.20">
    <property type="match status" value="1"/>
</dbReference>
<dbReference type="EnsemblMetazoa" id="PPA23384.1">
    <property type="protein sequence ID" value="PPA23384.1"/>
    <property type="gene ID" value="WBGene00112938"/>
</dbReference>
<reference evidence="13" key="2">
    <citation type="submission" date="2022-06" db="UniProtKB">
        <authorList>
            <consortium name="EnsemblMetazoa"/>
        </authorList>
    </citation>
    <scope>IDENTIFICATION</scope>
    <source>
        <strain evidence="13">PS312</strain>
    </source>
</reference>
<accession>A0A8R1UIM7</accession>
<dbReference type="CDD" id="cd02735">
    <property type="entry name" value="RNAP_I_Rpa1_C"/>
    <property type="match status" value="1"/>
</dbReference>
<organism evidence="13 14">
    <name type="scientific">Pristionchus pacificus</name>
    <name type="common">Parasitic nematode worm</name>
    <dbReference type="NCBI Taxonomy" id="54126"/>
    <lineage>
        <taxon>Eukaryota</taxon>
        <taxon>Metazoa</taxon>
        <taxon>Ecdysozoa</taxon>
        <taxon>Nematoda</taxon>
        <taxon>Chromadorea</taxon>
        <taxon>Rhabditida</taxon>
        <taxon>Rhabditina</taxon>
        <taxon>Diplogasteromorpha</taxon>
        <taxon>Diplogasteroidea</taxon>
        <taxon>Neodiplogasteridae</taxon>
        <taxon>Pristionchus</taxon>
    </lineage>
</organism>
<dbReference type="FunFam" id="4.10.860.120:FF:000017">
    <property type="entry name" value="DNA-directed RNA polymerase subunit"/>
    <property type="match status" value="1"/>
</dbReference>
<dbReference type="GO" id="GO:0042790">
    <property type="term" value="P:nucleolar large rRNA transcription by RNA polymerase I"/>
    <property type="evidence" value="ECO:0000318"/>
    <property type="project" value="GO_Central"/>
</dbReference>
<dbReference type="InterPro" id="IPR007081">
    <property type="entry name" value="RNA_pol_Rpb1_5"/>
</dbReference>
<dbReference type="PANTHER" id="PTHR19376:SF11">
    <property type="entry name" value="DNA-DIRECTED RNA POLYMERASE I SUBUNIT RPA1"/>
    <property type="match status" value="1"/>
</dbReference>
<sequence length="1733" mass="195274">MLAHLASTHAHSPSRKGRRGTDDIYEFGYERFLHGNNKKLMRKHIGKVQGSIMDAFASIRCGEEPYMQFDKMELRNYYPHEMEKLSVLEITQTKTFDQIGHPIRGGLYDPMLGATDHFDRCVTCDQYDNMCPGHFGHISLDVPVFNPLLYQLTHNLMKGSCVHCHRLMCNSDVIQCKQNSLEQDPKKRKQFALPTKNAVDLKKKLVREFLRGSLFRRITKCPMCKGHNGTLRNDNARCLLIDFTTSRTSTSKGSRSAKLVKEAFQDDEQSDDEMGWVDENGKTSEDKSDKKDLLEEERALFGGSSHSIDDQLKNVKNGSCLKLAWRGAEIREHFRMVWRNDGHLLEKVFPMFSTEEAGGLCPLDGLFCENVLVPPTKFRPMRLFKGEKMENPQTVNLRKLLEATETIRAISQVMAGKKDARLIALISERVRGKTNDECMHNAYLNLQTKMNAIFDEGLNKADPAHIPGIKQILEKKQGLFRMNMMGKRVNFACRSVITPDPYLDIDEIGIPEIFAKKLTFSEPVNLLNQGTLKKYVRNGEKVYPGANGLVKPNGMRQVLTFADEKERKSLAERLIPPDSNDLKYTNRVLRHLKKGDMMIMNRQPSLHKPSIMGHRARILTGQKALRMNYAPCKAYNADFDGDEMNGHLVQTLISQAEVSEIANVGNNFLVPKDATPLLGLIQDHVVSGVLLTIRGRFLQKEDFMHLLLASFAESSQRLEIPPPCMLKPKKLWSGKQVISAILRNCIPKDKPLINLEGKAKTPLSCWKVRGHKVPEFNMSESEVVFRQGELLVGVLDKQHYGATQYGLGHCLFELYGHRVGVRVLSCFSRLFTTFLQFHGFTLGVADILVRNDANNDRTKAVMESRTIGEDVVRKAFNLDADAPRSQLKHCMASAYCGPAGPGQDVKMLDYVMKSNLSKYNDAIVKACVPDGLIRSFPENGLQLMIQSGAKGSAVNAIQISCNLGQIELEGKRMAVTVAGRTLPSFKPFDPSPRAGGYIDQRFLTGINPQELYFHTMAGREGLIDTAVKTSRSGYLQRCIIKHLEGIKVHYDQTVRDHDGSVVQFRYGEDGMDVCKSTFLTPKQLPFLAQNLDAVSQCSKPEGARDRDYNVESAEKQFHKIKKFNKKKSKKEKKEGGIKRVSGFILFCEEQEETEKKALVKAWFDLTEEEREEYKSKAEFTSPAPVDTKFNPARTLGALPEKMLESIDNFTDGKEEKLKRTLYWKGCRSLAEPGENVGLLAAQSIGEPSTQMTLNTFHFAGRGEMNVTLGIPRLREILMTASKSIATPSASIAVIEGTPRERVDVIKRELDRVYLKHLISRFTIDEHVILKPSKGTRMYTIRFDLLASAKREPAVRYVKRYVVMREIEKRFIKSVVGTMDRRRVDVKNHTQIQHRKLREGNLAAGVSGGDEDREPSSRRRAADDGESSDEEAEGGKEADADEKRLNNRHRDDAEYDGEDEEKRATNEEKDDEGAEDSEEEEETVEVEVEDEEGGTMKVVKKDQKMSLNERITAVIKQANSIADYRVDANDRWCEVVIKVGLGESKLDVATLIEREVDSFIVTQTPGIERCIEREDTVNGKTTLFLQTQGINLEALYRHADVLNVNKLYTNDLDLILRTYGAEACSRAIVNEMNSVFAVYGIEVSKRHLSLTADHMTFTGEIAPFNRGAMNASSSPLQKMTFETTIAFMREALITGEEDMLSSPSARLVVGSLSRGGTGAFDLLMDTQKVLETVY</sequence>
<comment type="subcellular location">
    <subcellularLocation>
        <location evidence="1">Nucleus</location>
    </subcellularLocation>
</comment>
<evidence type="ECO:0000256" key="8">
    <source>
        <dbReference type="ARBA" id="ARBA00022842"/>
    </source>
</evidence>
<dbReference type="Pfam" id="PF04997">
    <property type="entry name" value="RNA_pol_Rpb1_1"/>
    <property type="match status" value="1"/>
</dbReference>
<evidence type="ECO:0000256" key="2">
    <source>
        <dbReference type="ARBA" id="ARBA00006460"/>
    </source>
</evidence>
<dbReference type="Gene3D" id="3.30.70.2850">
    <property type="match status" value="1"/>
</dbReference>
<dbReference type="Pfam" id="PF04998">
    <property type="entry name" value="RNA_pol_Rpb1_5"/>
    <property type="match status" value="1"/>
</dbReference>
<evidence type="ECO:0000256" key="10">
    <source>
        <dbReference type="ARBA" id="ARBA00023242"/>
    </source>
</evidence>
<dbReference type="CDD" id="cd00084">
    <property type="entry name" value="HMG-box_SF"/>
    <property type="match status" value="1"/>
</dbReference>
<dbReference type="CDD" id="cd01435">
    <property type="entry name" value="RNAP_I_RPA1_N"/>
    <property type="match status" value="1"/>
</dbReference>
<dbReference type="PANTHER" id="PTHR19376">
    <property type="entry name" value="DNA-DIRECTED RNA POLYMERASE"/>
    <property type="match status" value="1"/>
</dbReference>
<dbReference type="InterPro" id="IPR047107">
    <property type="entry name" value="DNA-dir_RNA_pol1_lsu_C"/>
</dbReference>
<dbReference type="Gene3D" id="6.20.50.80">
    <property type="match status" value="1"/>
</dbReference>
<feature type="compositionally biased region" description="Basic and acidic residues" evidence="12">
    <location>
        <begin position="1432"/>
        <end position="1451"/>
    </location>
</feature>
<dbReference type="InterPro" id="IPR042102">
    <property type="entry name" value="RNA_pol_Rpb1_3_sf"/>
</dbReference>
<feature type="compositionally biased region" description="Basic and acidic residues" evidence="12">
    <location>
        <begin position="279"/>
        <end position="291"/>
    </location>
</feature>
<dbReference type="InterPro" id="IPR007080">
    <property type="entry name" value="RNA_pol_Rpb1_1"/>
</dbReference>
<dbReference type="GO" id="GO:0003899">
    <property type="term" value="F:DNA-directed RNA polymerase activity"/>
    <property type="evidence" value="ECO:0007669"/>
    <property type="project" value="UniProtKB-EC"/>
</dbReference>
<gene>
    <name evidence="13" type="primary">WBGene00112938</name>
</gene>
<dbReference type="InterPro" id="IPR045867">
    <property type="entry name" value="DNA-dir_RpoC_beta_prime"/>
</dbReference>
<keyword evidence="3 11" id="KW-0240">DNA-directed RNA polymerase</keyword>
<keyword evidence="8" id="KW-0460">Magnesium</keyword>
<dbReference type="Pfam" id="PF05000">
    <property type="entry name" value="RNA_pol_Rpb1_4"/>
    <property type="match status" value="1"/>
</dbReference>
<dbReference type="Gene3D" id="1.10.274.100">
    <property type="entry name" value="RNA polymerase Rpb1, domain 3"/>
    <property type="match status" value="1"/>
</dbReference>
<dbReference type="InterPro" id="IPR007066">
    <property type="entry name" value="RNA_pol_Rpb1_3"/>
</dbReference>
<dbReference type="EC" id="2.7.7.6" evidence="11"/>
<dbReference type="Pfam" id="PF04983">
    <property type="entry name" value="RNA_pol_Rpb1_3"/>
    <property type="match status" value="1"/>
</dbReference>
<keyword evidence="14" id="KW-1185">Reference proteome</keyword>
<name>A0A2A6B3R6_PRIPA</name>
<dbReference type="InterPro" id="IPR006592">
    <property type="entry name" value="RNA_pol_N"/>
</dbReference>
<protein>
    <recommendedName>
        <fullName evidence="11">DNA-directed RNA polymerase subunit</fullName>
        <ecNumber evidence="11">2.7.7.6</ecNumber>
    </recommendedName>
</protein>
<evidence type="ECO:0000313" key="13">
    <source>
        <dbReference type="EnsemblMetazoa" id="PPA23384.1"/>
    </source>
</evidence>
<evidence type="ECO:0000256" key="3">
    <source>
        <dbReference type="ARBA" id="ARBA00022478"/>
    </source>
</evidence>
<dbReference type="InterPro" id="IPR015699">
    <property type="entry name" value="DNA-dir_RNA_pol1_lsu_N"/>
</dbReference>
<keyword evidence="9 11" id="KW-0804">Transcription</keyword>
<evidence type="ECO:0000256" key="4">
    <source>
        <dbReference type="ARBA" id="ARBA00022679"/>
    </source>
</evidence>
<evidence type="ECO:0000313" key="14">
    <source>
        <dbReference type="Proteomes" id="UP000005239"/>
    </source>
</evidence>
<dbReference type="Gene3D" id="1.10.132.30">
    <property type="match status" value="1"/>
</dbReference>
<feature type="region of interest" description="Disordered" evidence="12">
    <location>
        <begin position="1385"/>
        <end position="1492"/>
    </location>
</feature>
<dbReference type="GO" id="GO:0005736">
    <property type="term" value="C:RNA polymerase I complex"/>
    <property type="evidence" value="ECO:0000318"/>
    <property type="project" value="GO_Central"/>
</dbReference>
<dbReference type="InterPro" id="IPR007083">
    <property type="entry name" value="RNA_pol_Rpb1_4"/>
</dbReference>
<evidence type="ECO:0000256" key="9">
    <source>
        <dbReference type="ARBA" id="ARBA00023163"/>
    </source>
</evidence>
<dbReference type="Gene3D" id="4.10.860.120">
    <property type="entry name" value="RNA polymerase II, clamp domain"/>
    <property type="match status" value="1"/>
</dbReference>
<dbReference type="InterPro" id="IPR000722">
    <property type="entry name" value="RNA_pol_asu"/>
</dbReference>
<keyword evidence="7" id="KW-0862">Zinc</keyword>
<dbReference type="SUPFAM" id="SSF64484">
    <property type="entry name" value="beta and beta-prime subunits of DNA dependent RNA-polymerase"/>
    <property type="match status" value="1"/>
</dbReference>
<dbReference type="Pfam" id="PF00623">
    <property type="entry name" value="RNA_pol_Rpb1_2"/>
    <property type="match status" value="1"/>
</dbReference>
<dbReference type="InterPro" id="IPR038120">
    <property type="entry name" value="Rpb1_funnel_sf"/>
</dbReference>
<feature type="compositionally biased region" description="Acidic residues" evidence="12">
    <location>
        <begin position="265"/>
        <end position="276"/>
    </location>
</feature>
<dbReference type="Proteomes" id="UP000005239">
    <property type="component" value="Unassembled WGS sequence"/>
</dbReference>
<evidence type="ECO:0000256" key="6">
    <source>
        <dbReference type="ARBA" id="ARBA00022723"/>
    </source>
</evidence>
<dbReference type="InterPro" id="IPR044893">
    <property type="entry name" value="RNA_pol_Rpb1_clamp_domain"/>
</dbReference>
<feature type="compositionally biased region" description="Basic and acidic residues" evidence="12">
    <location>
        <begin position="1413"/>
        <end position="1422"/>
    </location>
</feature>
<feature type="compositionally biased region" description="Acidic residues" evidence="12">
    <location>
        <begin position="1467"/>
        <end position="1492"/>
    </location>
</feature>
<evidence type="ECO:0000256" key="11">
    <source>
        <dbReference type="RuleBase" id="RU004279"/>
    </source>
</evidence>
<reference evidence="14" key="1">
    <citation type="journal article" date="2008" name="Nat. Genet.">
        <title>The Pristionchus pacificus genome provides a unique perspective on nematode lifestyle and parasitism.</title>
        <authorList>
            <person name="Dieterich C."/>
            <person name="Clifton S.W."/>
            <person name="Schuster L.N."/>
            <person name="Chinwalla A."/>
            <person name="Delehaunty K."/>
            <person name="Dinkelacker I."/>
            <person name="Fulton L."/>
            <person name="Fulton R."/>
            <person name="Godfrey J."/>
            <person name="Minx P."/>
            <person name="Mitreva M."/>
            <person name="Roeseler W."/>
            <person name="Tian H."/>
            <person name="Witte H."/>
            <person name="Yang S.P."/>
            <person name="Wilson R.K."/>
            <person name="Sommer R.J."/>
        </authorList>
    </citation>
    <scope>NUCLEOTIDE SEQUENCE [LARGE SCALE GENOMIC DNA]</scope>
    <source>
        <strain evidence="14">PS312</strain>
    </source>
</reference>
<comment type="catalytic activity">
    <reaction evidence="11">
        <text>RNA(n) + a ribonucleoside 5'-triphosphate = RNA(n+1) + diphosphate</text>
        <dbReference type="Rhea" id="RHEA:21248"/>
        <dbReference type="Rhea" id="RHEA-COMP:14527"/>
        <dbReference type="Rhea" id="RHEA-COMP:17342"/>
        <dbReference type="ChEBI" id="CHEBI:33019"/>
        <dbReference type="ChEBI" id="CHEBI:61557"/>
        <dbReference type="ChEBI" id="CHEBI:140395"/>
        <dbReference type="EC" id="2.7.7.6"/>
    </reaction>
</comment>
<dbReference type="GO" id="GO:0003677">
    <property type="term" value="F:DNA binding"/>
    <property type="evidence" value="ECO:0007669"/>
    <property type="project" value="InterPro"/>
</dbReference>
<accession>A0A2A6B3R6</accession>
<dbReference type="Gene3D" id="6.10.250.2940">
    <property type="match status" value="1"/>
</dbReference>
<proteinExistence type="inferred from homology"/>
<dbReference type="FunFam" id="1.10.274.100:FF:000014">
    <property type="entry name" value="DNA-directed RNA polymerase subunit"/>
    <property type="match status" value="1"/>
</dbReference>
<dbReference type="GO" id="GO:0046872">
    <property type="term" value="F:metal ion binding"/>
    <property type="evidence" value="ECO:0007669"/>
    <property type="project" value="UniProtKB-KW"/>
</dbReference>
<comment type="function">
    <text evidence="11">DNA-dependent RNA polymerase catalyzes the transcription of DNA into RNA using the four ribonucleoside triphosphates as substrates.</text>
</comment>
<feature type="region of interest" description="Disordered" evidence="12">
    <location>
        <begin position="1"/>
        <end position="20"/>
    </location>
</feature>
<evidence type="ECO:0000256" key="1">
    <source>
        <dbReference type="ARBA" id="ARBA00004123"/>
    </source>
</evidence>